<sequence>MQAGANSPPIHSLPYELLRDILLFALTPKKCIWGSLLLPPRSCDVLILCRVCSAWRQIALETSRLWAIPRLPVMNRMGYMSTTATNLFLERSGQHLLHVDICPLWPTQSIQLPPTLGKASDRWESFSLQYYTTGLSVAEVNALRILSQSRWANLITIDIWVAHADNWPGTMLDFMPAKQLRQVSLNVPAELPIPAIPWAQLTRLSLIHPSAQVCLEILSSCRNVIHAYISTSQSSDVNRPTLATPVTLEHLVDLELCLHVHSPEEHVEPFLQLFSAPSLISLHLSVDGGSYSELSPISRLHSHLVSFIHHSPKLRQLVLANFTPPEVILSILRQTPMLVSLHIGATHVNRDFMLGLSISRKSQSIVPKLKKLVLMNLSATSDFPFAEFITMVEARQPGTILAEVVVENECLQSHWCPTPEFLDFKHRVYLKGLDLRFLL</sequence>
<proteinExistence type="predicted"/>
<comment type="caution">
    <text evidence="1">The sequence shown here is derived from an EMBL/GenBank/DDBJ whole genome shotgun (WGS) entry which is preliminary data.</text>
</comment>
<accession>A0A8H6T0L7</accession>
<dbReference type="EMBL" id="JACAZF010000004">
    <property type="protein sequence ID" value="KAF7307285.1"/>
    <property type="molecule type" value="Genomic_DNA"/>
</dbReference>
<dbReference type="OrthoDB" id="3055914at2759"/>
<name>A0A8H6T0L7_9AGAR</name>
<dbReference type="SUPFAM" id="SSF81383">
    <property type="entry name" value="F-box domain"/>
    <property type="match status" value="1"/>
</dbReference>
<dbReference type="Proteomes" id="UP000636479">
    <property type="component" value="Unassembled WGS sequence"/>
</dbReference>
<gene>
    <name evidence="1" type="ORF">MIND_00522500</name>
</gene>
<dbReference type="InterPro" id="IPR036047">
    <property type="entry name" value="F-box-like_dom_sf"/>
</dbReference>
<protein>
    <recommendedName>
        <fullName evidence="3">F-box domain-containing protein</fullName>
    </recommendedName>
</protein>
<reference evidence="1" key="1">
    <citation type="submission" date="2020-05" db="EMBL/GenBank/DDBJ databases">
        <title>Mycena genomes resolve the evolution of fungal bioluminescence.</title>
        <authorList>
            <person name="Tsai I.J."/>
        </authorList>
    </citation>
    <scope>NUCLEOTIDE SEQUENCE</scope>
    <source>
        <strain evidence="1">171206Taipei</strain>
    </source>
</reference>
<dbReference type="AlphaFoldDB" id="A0A8H6T0L7"/>
<dbReference type="RefSeq" id="XP_037222304.1">
    <property type="nucleotide sequence ID" value="XM_037362012.1"/>
</dbReference>
<dbReference type="SUPFAM" id="SSF52047">
    <property type="entry name" value="RNI-like"/>
    <property type="match status" value="1"/>
</dbReference>
<keyword evidence="2" id="KW-1185">Reference proteome</keyword>
<dbReference type="Gene3D" id="3.80.10.10">
    <property type="entry name" value="Ribonuclease Inhibitor"/>
    <property type="match status" value="1"/>
</dbReference>
<evidence type="ECO:0000313" key="2">
    <source>
        <dbReference type="Proteomes" id="UP000636479"/>
    </source>
</evidence>
<evidence type="ECO:0000313" key="1">
    <source>
        <dbReference type="EMBL" id="KAF7307285.1"/>
    </source>
</evidence>
<organism evidence="1 2">
    <name type="scientific">Mycena indigotica</name>
    <dbReference type="NCBI Taxonomy" id="2126181"/>
    <lineage>
        <taxon>Eukaryota</taxon>
        <taxon>Fungi</taxon>
        <taxon>Dikarya</taxon>
        <taxon>Basidiomycota</taxon>
        <taxon>Agaricomycotina</taxon>
        <taxon>Agaricomycetes</taxon>
        <taxon>Agaricomycetidae</taxon>
        <taxon>Agaricales</taxon>
        <taxon>Marasmiineae</taxon>
        <taxon>Mycenaceae</taxon>
        <taxon>Mycena</taxon>
    </lineage>
</organism>
<dbReference type="InterPro" id="IPR032675">
    <property type="entry name" value="LRR_dom_sf"/>
</dbReference>
<evidence type="ECO:0008006" key="3">
    <source>
        <dbReference type="Google" id="ProtNLM"/>
    </source>
</evidence>
<dbReference type="GeneID" id="59344528"/>